<reference evidence="1 2" key="1">
    <citation type="submission" date="2018-02" db="EMBL/GenBank/DDBJ databases">
        <title>novel marine gammaproteobacteria from coastal saline agro ecosystem.</title>
        <authorList>
            <person name="Krishnan R."/>
            <person name="Ramesh Kumar N."/>
        </authorList>
    </citation>
    <scope>NUCLEOTIDE SEQUENCE [LARGE SCALE GENOMIC DNA]</scope>
    <source>
        <strain evidence="1 2">228</strain>
    </source>
</reference>
<evidence type="ECO:0008006" key="3">
    <source>
        <dbReference type="Google" id="ProtNLM"/>
    </source>
</evidence>
<dbReference type="Proteomes" id="UP000238196">
    <property type="component" value="Unassembled WGS sequence"/>
</dbReference>
<gene>
    <name evidence="1" type="ORF">C4K68_04365</name>
</gene>
<protein>
    <recommendedName>
        <fullName evidence="3">PEGA domain-containing protein</fullName>
    </recommendedName>
</protein>
<dbReference type="AlphaFoldDB" id="A0A2S5KV71"/>
<accession>A0A2S5KV71</accession>
<dbReference type="EMBL" id="PRLP01000012">
    <property type="protein sequence ID" value="PPC78744.1"/>
    <property type="molecule type" value="Genomic_DNA"/>
</dbReference>
<sequence>MQDAANSAEPVASPVMSVATKADMCTDVWQPALEIIVLDANTAAPVSCGATIEVRDQDYYEEVKSLDQYDCNQRFPLQAAYEREGTYRVTVEQRGYQPWSSPPVEVRRGSCHVLTKQLEVRLKPL</sequence>
<evidence type="ECO:0000313" key="2">
    <source>
        <dbReference type="Proteomes" id="UP000238196"/>
    </source>
</evidence>
<name>A0A2S5KV71_9PROT</name>
<evidence type="ECO:0000313" key="1">
    <source>
        <dbReference type="EMBL" id="PPC78744.1"/>
    </source>
</evidence>
<comment type="caution">
    <text evidence="1">The sequence shown here is derived from an EMBL/GenBank/DDBJ whole genome shotgun (WGS) entry which is preliminary data.</text>
</comment>
<proteinExistence type="predicted"/>
<organism evidence="1 2">
    <name type="scientific">Proteobacteria bacterium 228</name>
    <dbReference type="NCBI Taxonomy" id="2083153"/>
    <lineage>
        <taxon>Bacteria</taxon>
        <taxon>Pseudomonadati</taxon>
        <taxon>Pseudomonadota</taxon>
    </lineage>
</organism>
<dbReference type="Gene3D" id="2.60.40.1120">
    <property type="entry name" value="Carboxypeptidase-like, regulatory domain"/>
    <property type="match status" value="1"/>
</dbReference>